<dbReference type="OrthoDB" id="66144at2759"/>
<comment type="caution">
    <text evidence="3">The sequence shown here is derived from an EMBL/GenBank/DDBJ whole genome shotgun (WGS) entry which is preliminary data.</text>
</comment>
<dbReference type="EMBL" id="CAKKNE010000001">
    <property type="protein sequence ID" value="CAH0365524.1"/>
    <property type="molecule type" value="Genomic_DNA"/>
</dbReference>
<reference evidence="3" key="1">
    <citation type="submission" date="2021-11" db="EMBL/GenBank/DDBJ databases">
        <authorList>
            <consortium name="Genoscope - CEA"/>
            <person name="William W."/>
        </authorList>
    </citation>
    <scope>NUCLEOTIDE SEQUENCE</scope>
</reference>
<feature type="signal peptide" evidence="1">
    <location>
        <begin position="1"/>
        <end position="16"/>
    </location>
</feature>
<dbReference type="SUPFAM" id="SSF53335">
    <property type="entry name" value="S-adenosyl-L-methionine-dependent methyltransferases"/>
    <property type="match status" value="1"/>
</dbReference>
<accession>A0A8J2SBS6</accession>
<dbReference type="AlphaFoldDB" id="A0A8J2SBS6"/>
<keyword evidence="1" id="KW-0732">Signal</keyword>
<feature type="chain" id="PRO_5035295426" description="Methyltransferase domain-containing protein" evidence="1">
    <location>
        <begin position="17"/>
        <end position="290"/>
    </location>
</feature>
<evidence type="ECO:0000313" key="4">
    <source>
        <dbReference type="Proteomes" id="UP000789595"/>
    </source>
</evidence>
<dbReference type="Proteomes" id="UP000789595">
    <property type="component" value="Unassembled WGS sequence"/>
</dbReference>
<dbReference type="InterPro" id="IPR041698">
    <property type="entry name" value="Methyltransf_25"/>
</dbReference>
<evidence type="ECO:0000313" key="3">
    <source>
        <dbReference type="EMBL" id="CAH0365524.1"/>
    </source>
</evidence>
<sequence length="290" mass="31790">MRRNTVTLLMLHAARALRCAPLRTRRTLALRSTQPRIYDAPTLYDAAFGFRDFEDEVDFLCAAHEKHGNTGGAPSKILELAAGPARHAVEASKRGVDATAIDLSEAMVKCGTQIAKEEDVALDYRVGDVREALPFDKVCSAWLLLGSVGHLLTNDDALQCFQNARKALADGGTLILELPHPRETFRVDGVSEDGWDVPFEGGDLRVRWGAEDDVFDPLTQIRQASVAFEADGTSITDVVPTREYTLQELRLLSKAAGFREEVATYGALDPEFVAADDDELAYRLVVVLTA</sequence>
<dbReference type="CDD" id="cd02440">
    <property type="entry name" value="AdoMet_MTases"/>
    <property type="match status" value="1"/>
</dbReference>
<dbReference type="Gene3D" id="2.20.25.110">
    <property type="entry name" value="S-adenosyl-L-methionine-dependent methyltransferases"/>
    <property type="match status" value="1"/>
</dbReference>
<name>A0A8J2SBS6_9STRA</name>
<evidence type="ECO:0000256" key="1">
    <source>
        <dbReference type="SAM" id="SignalP"/>
    </source>
</evidence>
<dbReference type="Pfam" id="PF13649">
    <property type="entry name" value="Methyltransf_25"/>
    <property type="match status" value="1"/>
</dbReference>
<organism evidence="3 4">
    <name type="scientific">Pelagomonas calceolata</name>
    <dbReference type="NCBI Taxonomy" id="35677"/>
    <lineage>
        <taxon>Eukaryota</taxon>
        <taxon>Sar</taxon>
        <taxon>Stramenopiles</taxon>
        <taxon>Ochrophyta</taxon>
        <taxon>Pelagophyceae</taxon>
        <taxon>Pelagomonadales</taxon>
        <taxon>Pelagomonadaceae</taxon>
        <taxon>Pelagomonas</taxon>
    </lineage>
</organism>
<feature type="domain" description="Methyltransferase" evidence="2">
    <location>
        <begin position="77"/>
        <end position="172"/>
    </location>
</feature>
<gene>
    <name evidence="3" type="ORF">PECAL_1P19680</name>
</gene>
<evidence type="ECO:0000259" key="2">
    <source>
        <dbReference type="Pfam" id="PF13649"/>
    </source>
</evidence>
<proteinExistence type="predicted"/>
<keyword evidence="4" id="KW-1185">Reference proteome</keyword>
<protein>
    <recommendedName>
        <fullName evidence="2">Methyltransferase domain-containing protein</fullName>
    </recommendedName>
</protein>
<dbReference type="InterPro" id="IPR029063">
    <property type="entry name" value="SAM-dependent_MTases_sf"/>
</dbReference>
<dbReference type="Gene3D" id="3.40.50.150">
    <property type="entry name" value="Vaccinia Virus protein VP39"/>
    <property type="match status" value="1"/>
</dbReference>